<dbReference type="Proteomes" id="UP001060085">
    <property type="component" value="Linkage Group LG05"/>
</dbReference>
<proteinExistence type="predicted"/>
<evidence type="ECO:0000313" key="1">
    <source>
        <dbReference type="EMBL" id="KAI5664795.1"/>
    </source>
</evidence>
<comment type="caution">
    <text evidence="1">The sequence shown here is derived from an EMBL/GenBank/DDBJ whole genome shotgun (WGS) entry which is preliminary data.</text>
</comment>
<keyword evidence="2" id="KW-1185">Reference proteome</keyword>
<sequence length="539" mass="59603">MEVEIHGLSAFDLNSKPSPLSFATGTSSDHSELRAEAFRSSEMPGSSDAPELDALESPTAGGRKWEVMTDIMVSASSSDVTSPTSRECEGSVVSGGMNSNGMPEKRPSDAAMKVQKVYRSYRTRRMLADSAVVAEELWWQALDYARLNHSTVSFFNFSKPETAASRWNRISLNASKVGKGLSKDAKAQKLAFQHWIEAIDPRHRYGHSLHIYYEEWCKADAGQPFFYWLDLGDGKEVDLEECPRSKLRNQCIKYLGPQEREHYEYLVVEGKLVHKQTGNLLDTTKGKPGAKWIFVMSTSKRLYAGEKKKGFFHHSSFLAGGVTLAAGRLVVEDGVLKSISAYSGHYRPTDDSLDIFLQFLRENGVNPNFIEIKKANEDYETIEEGKSFKGGSNSEVSTGSESAEIKILNEVEKNISEEAIEIPEANTNYKRSLSGGLRSPKADVPKKAILERINSKNAARSYQLGNQLSLKWSTGAGPRIGCIADYPLELRWQALELTNLSPRASSASLTPRQATPLASSVSCPSQQLQLLVNGDLKPN</sequence>
<dbReference type="EMBL" id="CM044705">
    <property type="protein sequence ID" value="KAI5664795.1"/>
    <property type="molecule type" value="Genomic_DNA"/>
</dbReference>
<evidence type="ECO:0000313" key="2">
    <source>
        <dbReference type="Proteomes" id="UP001060085"/>
    </source>
</evidence>
<name>A0ACC0AV80_CATRO</name>
<protein>
    <submittedName>
        <fullName evidence="1">Uncharacterized protein</fullName>
    </submittedName>
</protein>
<accession>A0ACC0AV80</accession>
<organism evidence="1 2">
    <name type="scientific">Catharanthus roseus</name>
    <name type="common">Madagascar periwinkle</name>
    <name type="synonym">Vinca rosea</name>
    <dbReference type="NCBI Taxonomy" id="4058"/>
    <lineage>
        <taxon>Eukaryota</taxon>
        <taxon>Viridiplantae</taxon>
        <taxon>Streptophyta</taxon>
        <taxon>Embryophyta</taxon>
        <taxon>Tracheophyta</taxon>
        <taxon>Spermatophyta</taxon>
        <taxon>Magnoliopsida</taxon>
        <taxon>eudicotyledons</taxon>
        <taxon>Gunneridae</taxon>
        <taxon>Pentapetalae</taxon>
        <taxon>asterids</taxon>
        <taxon>lamiids</taxon>
        <taxon>Gentianales</taxon>
        <taxon>Apocynaceae</taxon>
        <taxon>Rauvolfioideae</taxon>
        <taxon>Vinceae</taxon>
        <taxon>Catharanthinae</taxon>
        <taxon>Catharanthus</taxon>
    </lineage>
</organism>
<gene>
    <name evidence="1" type="ORF">M9H77_24118</name>
</gene>
<reference evidence="2" key="1">
    <citation type="journal article" date="2023" name="Nat. Plants">
        <title>Single-cell RNA sequencing provides a high-resolution roadmap for understanding the multicellular compartmentation of specialized metabolism.</title>
        <authorList>
            <person name="Sun S."/>
            <person name="Shen X."/>
            <person name="Li Y."/>
            <person name="Li Y."/>
            <person name="Wang S."/>
            <person name="Li R."/>
            <person name="Zhang H."/>
            <person name="Shen G."/>
            <person name="Guo B."/>
            <person name="Wei J."/>
            <person name="Xu J."/>
            <person name="St-Pierre B."/>
            <person name="Chen S."/>
            <person name="Sun C."/>
        </authorList>
    </citation>
    <scope>NUCLEOTIDE SEQUENCE [LARGE SCALE GENOMIC DNA]</scope>
</reference>